<dbReference type="KEGG" id="shm:Shewmr7_0915"/>
<proteinExistence type="predicted"/>
<evidence type="ECO:0000313" key="2">
    <source>
        <dbReference type="EMBL" id="ABI41914.1"/>
    </source>
</evidence>
<evidence type="ECO:0000259" key="1">
    <source>
        <dbReference type="Pfam" id="PF22526"/>
    </source>
</evidence>
<sequence length="164" mass="19302">MPDEKSLNARIPAYRKAFANGELQKTYQSLVGIVQNLRTEFDKHYKGEYLVANVLHGYIDFTYFYLQNDFLKKHKLKLAIVLNHQEVRFELWLLGQTKDVQISYWEKLQGIKWVNQDVMPEWSIFEVTMLASPDFDNAKMLSESIFTVFSGLSMEIFNTLKAYE</sequence>
<dbReference type="HOGENOM" id="CLU_136683_0_0_6"/>
<feature type="domain" description="DUF7000" evidence="1">
    <location>
        <begin position="7"/>
        <end position="159"/>
    </location>
</feature>
<dbReference type="AlphaFoldDB" id="Q0HY91"/>
<dbReference type="Pfam" id="PF22526">
    <property type="entry name" value="DUF7000"/>
    <property type="match status" value="1"/>
</dbReference>
<reference evidence="2" key="1">
    <citation type="submission" date="2006-08" db="EMBL/GenBank/DDBJ databases">
        <title>Complete sequence of Chromosome1 of Shewanella sp. MR-7.</title>
        <authorList>
            <consortium name="US DOE Joint Genome Institute"/>
            <person name="Copeland A."/>
            <person name="Lucas S."/>
            <person name="Lapidus A."/>
            <person name="Barry K."/>
            <person name="Detter J.C."/>
            <person name="Glavina del Rio T."/>
            <person name="Hammon N."/>
            <person name="Israni S."/>
            <person name="Dalin E."/>
            <person name="Tice H."/>
            <person name="Pitluck S."/>
            <person name="Kiss H."/>
            <person name="Brettin T."/>
            <person name="Bruce D."/>
            <person name="Han C."/>
            <person name="Tapia R."/>
            <person name="Gilna P."/>
            <person name="Schmutz J."/>
            <person name="Larimer F."/>
            <person name="Land M."/>
            <person name="Hauser L."/>
            <person name="Kyrpides N."/>
            <person name="Mikhailova N."/>
            <person name="Nealson K."/>
            <person name="Konstantinidis K."/>
            <person name="Klappenbach J."/>
            <person name="Tiedje J."/>
            <person name="Richardson P."/>
        </authorList>
    </citation>
    <scope>NUCLEOTIDE SEQUENCE</scope>
    <source>
        <strain evidence="2">MR-7</strain>
    </source>
</reference>
<dbReference type="InterPro" id="IPR054269">
    <property type="entry name" value="DUF7000"/>
</dbReference>
<accession>Q0HY91</accession>
<gene>
    <name evidence="2" type="ordered locus">Shewmr7_0915</name>
</gene>
<dbReference type="EMBL" id="CP000444">
    <property type="protein sequence ID" value="ABI41914.1"/>
    <property type="molecule type" value="Genomic_DNA"/>
</dbReference>
<name>Q0HY91_SHESR</name>
<organism evidence="2">
    <name type="scientific">Shewanella sp. (strain MR-7)</name>
    <dbReference type="NCBI Taxonomy" id="60481"/>
    <lineage>
        <taxon>Bacteria</taxon>
        <taxon>Pseudomonadati</taxon>
        <taxon>Pseudomonadota</taxon>
        <taxon>Gammaproteobacteria</taxon>
        <taxon>Alteromonadales</taxon>
        <taxon>Shewanellaceae</taxon>
        <taxon>Shewanella</taxon>
    </lineage>
</organism>
<protein>
    <recommendedName>
        <fullName evidence="1">DUF7000 domain-containing protein</fullName>
    </recommendedName>
</protein>